<dbReference type="PANTHER" id="PTHR42754">
    <property type="entry name" value="ENDOGLUCANASE"/>
    <property type="match status" value="1"/>
</dbReference>
<evidence type="ECO:0000313" key="1">
    <source>
        <dbReference type="EMBL" id="HEA87492.1"/>
    </source>
</evidence>
<dbReference type="PANTHER" id="PTHR42754:SF1">
    <property type="entry name" value="LIPOPROTEIN"/>
    <property type="match status" value="1"/>
</dbReference>
<gene>
    <name evidence="1" type="ORF">ENP94_05715</name>
    <name evidence="2" type="ORF">ENS16_00740</name>
</gene>
<evidence type="ECO:0008006" key="3">
    <source>
        <dbReference type="Google" id="ProtNLM"/>
    </source>
</evidence>
<evidence type="ECO:0000313" key="2">
    <source>
        <dbReference type="EMBL" id="HFJ53205.1"/>
    </source>
</evidence>
<dbReference type="AlphaFoldDB" id="A0A7C3IW43"/>
<comment type="caution">
    <text evidence="2">The sequence shown here is derived from an EMBL/GenBank/DDBJ whole genome shotgun (WGS) entry which is preliminary data.</text>
</comment>
<reference evidence="2" key="1">
    <citation type="journal article" date="2020" name="mSystems">
        <title>Genome- and Community-Level Interaction Insights into Carbon Utilization and Element Cycling Functions of Hydrothermarchaeota in Hydrothermal Sediment.</title>
        <authorList>
            <person name="Zhou Z."/>
            <person name="Liu Y."/>
            <person name="Xu W."/>
            <person name="Pan J."/>
            <person name="Luo Z.H."/>
            <person name="Li M."/>
        </authorList>
    </citation>
    <scope>NUCLEOTIDE SEQUENCE [LARGE SCALE GENOMIC DNA]</scope>
    <source>
        <strain evidence="1">SpSt-265</strain>
        <strain evidence="2">SpSt-465</strain>
    </source>
</reference>
<sequence>MNHRRISKQFINIGRGAFCASAVLLVAVLTKAAAEEMVWVRTFDSGFWDCCATGRIDSDGNIVLLVNCASDPESDSIWAMVVKFNSDGDTVWTRLYDSDAILDEFYSLTIDAQGNIYIAGIFSYGLEGGGQILKYDRDGNLLWCRRYQEIGDYDYVFINNVFADTGGVIVTGVCGYLGNPPMNDLLIIKLTSDGREVWSRIFDFGGRFYDGIVKLFLSAVGMLGVGVTGDWGTESDILIVQFGPDGDTLQHRVYDFYPEEPIQDAVIDRVGNLYIGGWALQQGTKYPVLIKISPVGEPVYNQLFISLSQVAPFSVSLDSAGNVLLAGSADIPPGWHCGTALLNCSYAGELCWERIYRVDSTSWAQSVWLRGPDTLYLIGNSADSIGEEQNAFVLKLRYPVGVTEAGSAEVPGGDILPGTLVRPGAALRFSVPVAGAYRLVVRDVSGQERLVYAGYLPAGENCISLPSLPAGVYFLELAGAGVHSRSRLVMVR</sequence>
<name>A0A7C3IW43_UNCW3</name>
<accession>A0A7C3IW43</accession>
<organism evidence="2">
    <name type="scientific">candidate division WOR-3 bacterium</name>
    <dbReference type="NCBI Taxonomy" id="2052148"/>
    <lineage>
        <taxon>Bacteria</taxon>
        <taxon>Bacteria division WOR-3</taxon>
    </lineage>
</organism>
<dbReference type="EMBL" id="DSTU01000001">
    <property type="protein sequence ID" value="HFJ53205.1"/>
    <property type="molecule type" value="Genomic_DNA"/>
</dbReference>
<dbReference type="EMBL" id="DSLG01000007">
    <property type="protein sequence ID" value="HEA87492.1"/>
    <property type="molecule type" value="Genomic_DNA"/>
</dbReference>
<protein>
    <recommendedName>
        <fullName evidence="3">T9SS type A sorting domain-containing protein</fullName>
    </recommendedName>
</protein>
<proteinExistence type="predicted"/>
<dbReference type="Gene3D" id="2.80.10.50">
    <property type="match status" value="1"/>
</dbReference>
<dbReference type="SUPFAM" id="SSF101898">
    <property type="entry name" value="NHL repeat"/>
    <property type="match status" value="1"/>
</dbReference>